<dbReference type="AlphaFoldDB" id="A0A2Z6RXZ7"/>
<gene>
    <name evidence="1" type="ORF">RclHR1_04130018</name>
</gene>
<organism evidence="1 2">
    <name type="scientific">Rhizophagus clarus</name>
    <dbReference type="NCBI Taxonomy" id="94130"/>
    <lineage>
        <taxon>Eukaryota</taxon>
        <taxon>Fungi</taxon>
        <taxon>Fungi incertae sedis</taxon>
        <taxon>Mucoromycota</taxon>
        <taxon>Glomeromycotina</taxon>
        <taxon>Glomeromycetes</taxon>
        <taxon>Glomerales</taxon>
        <taxon>Glomeraceae</taxon>
        <taxon>Rhizophagus</taxon>
    </lineage>
</organism>
<name>A0A2Z6RXZ7_9GLOM</name>
<evidence type="ECO:0000313" key="2">
    <source>
        <dbReference type="Proteomes" id="UP000247702"/>
    </source>
</evidence>
<accession>A0A2Z6RXZ7</accession>
<evidence type="ECO:0000313" key="1">
    <source>
        <dbReference type="EMBL" id="GBC01302.1"/>
    </source>
</evidence>
<dbReference type="EMBL" id="BEXD01003480">
    <property type="protein sequence ID" value="GBC01302.1"/>
    <property type="molecule type" value="Genomic_DNA"/>
</dbReference>
<proteinExistence type="predicted"/>
<protein>
    <submittedName>
        <fullName evidence="1">Uncharacterized protein</fullName>
    </submittedName>
</protein>
<sequence length="92" mass="10976">MTIITLKLTILEKMFKVSFSKEKSLISFIYPFKQIICKKSSCKKTEVRCYVYIGKRGRQLEFGIGYGRFSLQFETELFVNYNHHLTRKICNY</sequence>
<comment type="caution">
    <text evidence="1">The sequence shown here is derived from an EMBL/GenBank/DDBJ whole genome shotgun (WGS) entry which is preliminary data.</text>
</comment>
<keyword evidence="2" id="KW-1185">Reference proteome</keyword>
<reference evidence="1 2" key="1">
    <citation type="submission" date="2017-11" db="EMBL/GenBank/DDBJ databases">
        <title>The genome of Rhizophagus clarus HR1 reveals common genetic basis of auxotrophy among arbuscular mycorrhizal fungi.</title>
        <authorList>
            <person name="Kobayashi Y."/>
        </authorList>
    </citation>
    <scope>NUCLEOTIDE SEQUENCE [LARGE SCALE GENOMIC DNA]</scope>
    <source>
        <strain evidence="1 2">HR1</strain>
    </source>
</reference>
<dbReference type="Proteomes" id="UP000247702">
    <property type="component" value="Unassembled WGS sequence"/>
</dbReference>